<keyword evidence="4" id="KW-1185">Reference proteome</keyword>
<evidence type="ECO:0008006" key="5">
    <source>
        <dbReference type="Google" id="ProtNLM"/>
    </source>
</evidence>
<evidence type="ECO:0000256" key="1">
    <source>
        <dbReference type="SAM" id="MobiDB-lite"/>
    </source>
</evidence>
<name>A0A058Z3Q9_FONAL</name>
<feature type="signal peptide" evidence="2">
    <location>
        <begin position="1"/>
        <end position="34"/>
    </location>
</feature>
<dbReference type="AlphaFoldDB" id="A0A058Z3Q9"/>
<evidence type="ECO:0000313" key="4">
    <source>
        <dbReference type="Proteomes" id="UP000030693"/>
    </source>
</evidence>
<dbReference type="Proteomes" id="UP000030693">
    <property type="component" value="Unassembled WGS sequence"/>
</dbReference>
<accession>A0A058Z3Q9</accession>
<feature type="region of interest" description="Disordered" evidence="1">
    <location>
        <begin position="109"/>
        <end position="129"/>
    </location>
</feature>
<keyword evidence="2" id="KW-0732">Signal</keyword>
<feature type="compositionally biased region" description="Low complexity" evidence="1">
    <location>
        <begin position="119"/>
        <end position="129"/>
    </location>
</feature>
<evidence type="ECO:0000313" key="3">
    <source>
        <dbReference type="EMBL" id="KCV68157.1"/>
    </source>
</evidence>
<feature type="chain" id="PRO_5001570713" description="VDE lipocalin domain-containing protein" evidence="2">
    <location>
        <begin position="35"/>
        <end position="233"/>
    </location>
</feature>
<gene>
    <name evidence="3" type="ORF">H696_05076</name>
</gene>
<dbReference type="RefSeq" id="XP_009497211.1">
    <property type="nucleotide sequence ID" value="XM_009498936.1"/>
</dbReference>
<dbReference type="GeneID" id="20529801"/>
<evidence type="ECO:0000256" key="2">
    <source>
        <dbReference type="SAM" id="SignalP"/>
    </source>
</evidence>
<organism evidence="3">
    <name type="scientific">Fonticula alba</name>
    <name type="common">Slime mold</name>
    <dbReference type="NCBI Taxonomy" id="691883"/>
    <lineage>
        <taxon>Eukaryota</taxon>
        <taxon>Rotosphaerida</taxon>
        <taxon>Fonticulaceae</taxon>
        <taxon>Fonticula</taxon>
    </lineage>
</organism>
<protein>
    <recommendedName>
        <fullName evidence="5">VDE lipocalin domain-containing protein</fullName>
    </recommendedName>
</protein>
<dbReference type="EMBL" id="KB932209">
    <property type="protein sequence ID" value="KCV68157.1"/>
    <property type="molecule type" value="Genomic_DNA"/>
</dbReference>
<reference evidence="3" key="1">
    <citation type="submission" date="2013-04" db="EMBL/GenBank/DDBJ databases">
        <title>The Genome Sequence of Fonticula alba ATCC 38817.</title>
        <authorList>
            <consortium name="The Broad Institute Genomics Platform"/>
            <person name="Russ C."/>
            <person name="Cuomo C."/>
            <person name="Burger G."/>
            <person name="Gray M.W."/>
            <person name="Holland P.W.H."/>
            <person name="King N."/>
            <person name="Lang F.B.F."/>
            <person name="Roger A.J."/>
            <person name="Ruiz-Trillo I."/>
            <person name="Brown M."/>
            <person name="Walker B."/>
            <person name="Young S."/>
            <person name="Zeng Q."/>
            <person name="Gargeya S."/>
            <person name="Fitzgerald M."/>
            <person name="Haas B."/>
            <person name="Abouelleil A."/>
            <person name="Allen A.W."/>
            <person name="Alvarado L."/>
            <person name="Arachchi H.M."/>
            <person name="Berlin A.M."/>
            <person name="Chapman S.B."/>
            <person name="Gainer-Dewar J."/>
            <person name="Goldberg J."/>
            <person name="Griggs A."/>
            <person name="Gujja S."/>
            <person name="Hansen M."/>
            <person name="Howarth C."/>
            <person name="Imamovic A."/>
            <person name="Ireland A."/>
            <person name="Larimer J."/>
            <person name="McCowan C."/>
            <person name="Murphy C."/>
            <person name="Pearson M."/>
            <person name="Poon T.W."/>
            <person name="Priest M."/>
            <person name="Roberts A."/>
            <person name="Saif S."/>
            <person name="Shea T."/>
            <person name="Sisk P."/>
            <person name="Sykes S."/>
            <person name="Wortman J."/>
            <person name="Nusbaum C."/>
            <person name="Birren B."/>
        </authorList>
    </citation>
    <scope>NUCLEOTIDE SEQUENCE [LARGE SCALE GENOMIC DNA]</scope>
    <source>
        <strain evidence="3">ATCC 38817</strain>
    </source>
</reference>
<proteinExistence type="predicted"/>
<sequence length="233" mass="24769">MFSSKSTRVAMILVASYVLMAGAASAAAAGRCEGRDLLYPTTTDELNEFCSEASDCSEKCILARNAFHYCSEESETDCLSQMTRLVVDCRRVAPASFGASLQRVCFDPQSGPDGDGDGPDAPSSGPDSSLDLEHPGNGDFCPVSGVEKHCHESDLDCSRACAQAIEPYYFCYLGQDKCHLAMEIYIAQCQDAQPSSFAAGLERYCNEAPGGLATWRAGAMAVAAVLSILLALL</sequence>